<dbReference type="PROSITE" id="PS51371">
    <property type="entry name" value="CBS"/>
    <property type="match status" value="2"/>
</dbReference>
<accession>F6D3G7</accession>
<sequence>MEMDTKVTVHDAMTSSVITADPKTTIADAALLMTRFKIGSLIVKSNLELEPEGLITESDIISKVVSRDIQASEITIGDIMTKNLIMIDPGSELNQAARLMAKNHIRRLPVVDDGGLVGILTSTDVLMVSPELTDILVENARMENPAEYTDMEKSVPGTCEICGNYLEYLDEVDGKFVCEECKEDLEGD</sequence>
<dbReference type="KEGG" id="mew:MSWAN_2135"/>
<feature type="binding site" evidence="3">
    <location>
        <position position="178"/>
    </location>
    <ligand>
        <name>Zn(2+)</name>
        <dbReference type="ChEBI" id="CHEBI:29105"/>
    </ligand>
</feature>
<dbReference type="PANTHER" id="PTHR43080">
    <property type="entry name" value="CBS DOMAIN-CONTAINING PROTEIN CBSX3, MITOCHONDRIAL"/>
    <property type="match status" value="1"/>
</dbReference>
<evidence type="ECO:0000256" key="2">
    <source>
        <dbReference type="PROSITE-ProRule" id="PRU00703"/>
    </source>
</evidence>
<keyword evidence="3" id="KW-0408">Iron</keyword>
<feature type="binding site" evidence="3">
    <location>
        <position position="162"/>
    </location>
    <ligand>
        <name>Zn(2+)</name>
        <dbReference type="ChEBI" id="CHEBI:29105"/>
    </ligand>
</feature>
<protein>
    <submittedName>
        <fullName evidence="6">Signal transduction protein with CBS domains</fullName>
    </submittedName>
</protein>
<dbReference type="GeneID" id="10669658"/>
<feature type="binding site" evidence="3">
    <location>
        <position position="159"/>
    </location>
    <ligand>
        <name>Fe cation</name>
        <dbReference type="ChEBI" id="CHEBI:24875"/>
    </ligand>
</feature>
<dbReference type="PROSITE" id="PS51901">
    <property type="entry name" value="ACP_MB"/>
    <property type="match status" value="1"/>
</dbReference>
<keyword evidence="1 2" id="KW-0129">CBS domain</keyword>
<feature type="domain" description="CBS" evidence="4">
    <location>
        <begin position="13"/>
        <end position="72"/>
    </location>
</feature>
<evidence type="ECO:0000259" key="5">
    <source>
        <dbReference type="PROSITE" id="PS51901"/>
    </source>
</evidence>
<feature type="binding site" evidence="3">
    <location>
        <position position="162"/>
    </location>
    <ligand>
        <name>Fe cation</name>
        <dbReference type="ChEBI" id="CHEBI:24875"/>
    </ligand>
</feature>
<evidence type="ECO:0000313" key="6">
    <source>
        <dbReference type="EMBL" id="AEG19143.1"/>
    </source>
</evidence>
<reference evidence="6 7" key="1">
    <citation type="journal article" date="2014" name="Int. J. Syst. Evol. Microbiol.">
        <title>Methanobacterium paludis sp. nov. and a novel strain of Methanobacterium lacus isolated from northern peatlands.</title>
        <authorList>
            <person name="Cadillo-Quiroz H."/>
            <person name="Brauer S.L."/>
            <person name="Goodson N."/>
            <person name="Yavitt J.B."/>
            <person name="Zinder S.H."/>
        </authorList>
    </citation>
    <scope>NUCLEOTIDE SEQUENCE [LARGE SCALE GENOMIC DNA]</scope>
    <source>
        <strain evidence="7">DSM 25820 / JCM 18151 / SWAN1</strain>
    </source>
</reference>
<evidence type="ECO:0000313" key="7">
    <source>
        <dbReference type="Proteomes" id="UP000009231"/>
    </source>
</evidence>
<dbReference type="InterPro" id="IPR000644">
    <property type="entry name" value="CBS_dom"/>
</dbReference>
<dbReference type="InterPro" id="IPR044065">
    <property type="entry name" value="ACP_MB"/>
</dbReference>
<keyword evidence="3" id="KW-0479">Metal-binding</keyword>
<dbReference type="STRING" id="868131.MSWAN_2135"/>
<gene>
    <name evidence="6" type="ordered locus">MSWAN_2135</name>
</gene>
<dbReference type="AlphaFoldDB" id="F6D3G7"/>
<feature type="domain" description="ACP-type MB" evidence="5">
    <location>
        <begin position="154"/>
        <end position="188"/>
    </location>
</feature>
<keyword evidence="7" id="KW-1185">Reference proteome</keyword>
<dbReference type="eggNOG" id="arCOG00606">
    <property type="taxonomic scope" value="Archaea"/>
</dbReference>
<dbReference type="GO" id="GO:0046872">
    <property type="term" value="F:metal ion binding"/>
    <property type="evidence" value="ECO:0007669"/>
    <property type="project" value="UniProtKB-KW"/>
</dbReference>
<feature type="binding site" evidence="3">
    <location>
        <position position="159"/>
    </location>
    <ligand>
        <name>Zn(2+)</name>
        <dbReference type="ChEBI" id="CHEBI:29105"/>
    </ligand>
</feature>
<dbReference type="Proteomes" id="UP000009231">
    <property type="component" value="Chromosome"/>
</dbReference>
<feature type="domain" description="CBS" evidence="4">
    <location>
        <begin position="80"/>
        <end position="135"/>
    </location>
</feature>
<feature type="binding site" evidence="3">
    <location>
        <position position="181"/>
    </location>
    <ligand>
        <name>Zn(2+)</name>
        <dbReference type="ChEBI" id="CHEBI:29105"/>
    </ligand>
</feature>
<name>F6D3G7_METPW</name>
<dbReference type="Pfam" id="PF00571">
    <property type="entry name" value="CBS"/>
    <property type="match status" value="2"/>
</dbReference>
<dbReference type="Gene3D" id="3.10.580.10">
    <property type="entry name" value="CBS-domain"/>
    <property type="match status" value="1"/>
</dbReference>
<dbReference type="SMART" id="SM00116">
    <property type="entry name" value="CBS"/>
    <property type="match status" value="2"/>
</dbReference>
<organism evidence="6 7">
    <name type="scientific">Methanobacterium paludis (strain DSM 25820 / JCM 18151 / SWAN1)</name>
    <dbReference type="NCBI Taxonomy" id="868131"/>
    <lineage>
        <taxon>Archaea</taxon>
        <taxon>Methanobacteriati</taxon>
        <taxon>Methanobacteriota</taxon>
        <taxon>Methanomada group</taxon>
        <taxon>Methanobacteria</taxon>
        <taxon>Methanobacteriales</taxon>
        <taxon>Methanobacteriaceae</taxon>
        <taxon>Methanobacterium</taxon>
    </lineage>
</organism>
<dbReference type="EMBL" id="CP002772">
    <property type="protein sequence ID" value="AEG19143.1"/>
    <property type="molecule type" value="Genomic_DNA"/>
</dbReference>
<feature type="binding site" evidence="3">
    <location>
        <position position="178"/>
    </location>
    <ligand>
        <name>Fe cation</name>
        <dbReference type="ChEBI" id="CHEBI:24875"/>
    </ligand>
</feature>
<dbReference type="RefSeq" id="WP_013826642.1">
    <property type="nucleotide sequence ID" value="NC_015574.1"/>
</dbReference>
<proteinExistence type="predicted"/>
<evidence type="ECO:0000256" key="3">
    <source>
        <dbReference type="PROSITE-ProRule" id="PRU01249"/>
    </source>
</evidence>
<evidence type="ECO:0000259" key="4">
    <source>
        <dbReference type="PROSITE" id="PS51371"/>
    </source>
</evidence>
<feature type="binding site" evidence="3">
    <location>
        <position position="181"/>
    </location>
    <ligand>
        <name>Fe cation</name>
        <dbReference type="ChEBI" id="CHEBI:24875"/>
    </ligand>
</feature>
<dbReference type="InterPro" id="IPR051257">
    <property type="entry name" value="Diverse_CBS-Domain"/>
</dbReference>
<evidence type="ECO:0000256" key="1">
    <source>
        <dbReference type="ARBA" id="ARBA00023122"/>
    </source>
</evidence>
<dbReference type="InterPro" id="IPR046342">
    <property type="entry name" value="CBS_dom_sf"/>
</dbReference>
<dbReference type="PANTHER" id="PTHR43080:SF2">
    <property type="entry name" value="CBS DOMAIN-CONTAINING PROTEIN"/>
    <property type="match status" value="1"/>
</dbReference>
<dbReference type="OrthoDB" id="43333at2157"/>
<dbReference type="HOGENOM" id="CLU_040681_7_0_2"/>
<dbReference type="SUPFAM" id="SSF54631">
    <property type="entry name" value="CBS-domain pair"/>
    <property type="match status" value="1"/>
</dbReference>
<keyword evidence="3" id="KW-0862">Zinc</keyword>